<evidence type="ECO:0000313" key="3">
    <source>
        <dbReference type="WBParaSite" id="HPBE_0002643801-mRNA-1"/>
    </source>
</evidence>
<gene>
    <name evidence="1" type="ORF">HPBE_LOCUS26437</name>
</gene>
<proteinExistence type="predicted"/>
<dbReference type="AlphaFoldDB" id="A0A183GUR8"/>
<protein>
    <submittedName>
        <fullName evidence="1 3">Uncharacterized protein</fullName>
    </submittedName>
</protein>
<accession>A0A3P8FRQ1</accession>
<evidence type="ECO:0000313" key="2">
    <source>
        <dbReference type="Proteomes" id="UP000050761"/>
    </source>
</evidence>
<reference evidence="1 2" key="1">
    <citation type="submission" date="2018-11" db="EMBL/GenBank/DDBJ databases">
        <authorList>
            <consortium name="Pathogen Informatics"/>
        </authorList>
    </citation>
    <scope>NUCLEOTIDE SEQUENCE [LARGE SCALE GENOMIC DNA]</scope>
</reference>
<sequence>MAVEKLRASFNHASYPLKFIIVHPAATTIMVIETDYIVYASDTLDRKRNDIAEVSC</sequence>
<reference evidence="3" key="2">
    <citation type="submission" date="2019-09" db="UniProtKB">
        <authorList>
            <consortium name="WormBaseParasite"/>
        </authorList>
    </citation>
    <scope>IDENTIFICATION</scope>
</reference>
<dbReference type="EMBL" id="UZAH01039972">
    <property type="protein sequence ID" value="VDP57545.1"/>
    <property type="molecule type" value="Genomic_DNA"/>
</dbReference>
<dbReference type="OrthoDB" id="436637at2759"/>
<dbReference type="WBParaSite" id="HPBE_0002643801-mRNA-1">
    <property type="protein sequence ID" value="HPBE_0002643801-mRNA-1"/>
    <property type="gene ID" value="HPBE_0002643801"/>
</dbReference>
<name>A0A183GUR8_HELPZ</name>
<organism evidence="2 3">
    <name type="scientific">Heligmosomoides polygyrus</name>
    <name type="common">Parasitic roundworm</name>
    <dbReference type="NCBI Taxonomy" id="6339"/>
    <lineage>
        <taxon>Eukaryota</taxon>
        <taxon>Metazoa</taxon>
        <taxon>Ecdysozoa</taxon>
        <taxon>Nematoda</taxon>
        <taxon>Chromadorea</taxon>
        <taxon>Rhabditida</taxon>
        <taxon>Rhabditina</taxon>
        <taxon>Rhabditomorpha</taxon>
        <taxon>Strongyloidea</taxon>
        <taxon>Heligmosomidae</taxon>
        <taxon>Heligmosomoides</taxon>
    </lineage>
</organism>
<dbReference type="Proteomes" id="UP000050761">
    <property type="component" value="Unassembled WGS sequence"/>
</dbReference>
<evidence type="ECO:0000313" key="1">
    <source>
        <dbReference type="EMBL" id="VDP57545.1"/>
    </source>
</evidence>
<keyword evidence="2" id="KW-1185">Reference proteome</keyword>
<accession>A0A183GUR8</accession>